<reference evidence="13" key="2">
    <citation type="submission" date="2023-11" db="UniProtKB">
        <authorList>
            <consortium name="WormBaseParasite"/>
        </authorList>
    </citation>
    <scope>IDENTIFICATION</scope>
</reference>
<keyword evidence="12" id="KW-1185">Reference proteome</keyword>
<dbReference type="GO" id="GO:0015031">
    <property type="term" value="P:protein transport"/>
    <property type="evidence" value="ECO:0007669"/>
    <property type="project" value="UniProtKB-KW"/>
</dbReference>
<evidence type="ECO:0000256" key="5">
    <source>
        <dbReference type="ARBA" id="ARBA00022927"/>
    </source>
</evidence>
<keyword evidence="5" id="KW-0653">Protein transport</keyword>
<evidence type="ECO:0000256" key="1">
    <source>
        <dbReference type="ARBA" id="ARBA00004211"/>
    </source>
</evidence>
<name>A0AA85INB9_TRIRE</name>
<keyword evidence="3" id="KW-0813">Transport</keyword>
<accession>A0AA85INB9</accession>
<feature type="region of interest" description="Disordered" evidence="9">
    <location>
        <begin position="676"/>
        <end position="699"/>
    </location>
</feature>
<feature type="region of interest" description="Disordered" evidence="9">
    <location>
        <begin position="879"/>
        <end position="916"/>
    </location>
</feature>
<evidence type="ECO:0000256" key="9">
    <source>
        <dbReference type="SAM" id="MobiDB-lite"/>
    </source>
</evidence>
<dbReference type="PANTHER" id="PTHR15959">
    <property type="entry name" value="SYNTAXIN-18"/>
    <property type="match status" value="1"/>
</dbReference>
<organism evidence="12 13">
    <name type="scientific">Trichobilharzia regenti</name>
    <name type="common">Nasal bird schistosome</name>
    <dbReference type="NCBI Taxonomy" id="157069"/>
    <lineage>
        <taxon>Eukaryota</taxon>
        <taxon>Metazoa</taxon>
        <taxon>Spiralia</taxon>
        <taxon>Lophotrochozoa</taxon>
        <taxon>Platyhelminthes</taxon>
        <taxon>Trematoda</taxon>
        <taxon>Digenea</taxon>
        <taxon>Strigeidida</taxon>
        <taxon>Schistosomatoidea</taxon>
        <taxon>Schistosomatidae</taxon>
        <taxon>Trichobilharzia</taxon>
    </lineage>
</organism>
<dbReference type="Pfam" id="PF12896">
    <property type="entry name" value="ANAPC4"/>
    <property type="match status" value="1"/>
</dbReference>
<evidence type="ECO:0000259" key="11">
    <source>
        <dbReference type="Pfam" id="PF12896"/>
    </source>
</evidence>
<dbReference type="Proteomes" id="UP000050795">
    <property type="component" value="Unassembled WGS sequence"/>
</dbReference>
<sequence length="1024" mass="115623">MKLSLQAFSIKITKSLLDWSFNQVCICWEDMILEMNTKFTNYARQRLKHNKDWSLCVELLEFILFGYCCPDLKKFLVEDWTAASLKRTGTTTLKAYESIKTICFQQIQFFLQRLLFHVSEVIGSLRDTQLCHELEISPNIALQLFRTIAMTLQKTQELQLVIEKSITKLRAFFKWLFGAILEQSGRVLPIEYPRLNLTERELVINFITDSLQPKVVDGELQNYQVDLVEQYIRSGEVHKPLEVVAQSSLHKDTERGNLRKSLEEIIEHTDKAYLPDGFFPYCSRATLADLIQKNIENDIVNLIKLPANSNTTRGCLDVNRRSTKILFSGDSSDLLDFGVHCTSINCSEKSNETKSTCHKSKGTVLMAYTMGDENFGFNSLLAIEVDGNSFNSAFHVLNGVELLLDCIPGDSNLQIYLMNYKICMSRRSKHSKSQYLRSTKSNSKADDLDAEVALSRKTASDLMHSWLVMVPIRDILNTAVMNTSTDKEEVLKQTDTVASIVNESIQTNLRKKNMSEFITRTNVEALPWHAIKLTTNGDRSIIFVLFENYSTCRVYLMERPESDETMTIDYPAGDENSTNPVGEDNPGTTAGGGGGGGGGGRGPSIPAGDVDVAILFITEKKEAFRSFTSVQVYYHVLILFCLSQSVIGTRSMFNRHLPYLFTTIVSSLQHTTCKNVSSEKNADKTTSKTPPSPSTASPDYEFSFQSRAKSLHSSLQVLSNYLKRIHQLTSGTLGNVIKQRLHSELTEHANLLIDQCTVLLTQLKDLIPIHNSNDDHNNNRSKTIKESAAAAAANSKSQLISHRLTVHKLLSEELDYLKKIRAEELNRQQRLVEFSGNLAAGVRSVTAAAAGSTDTNISAYLKSTSSNLDDTTVLRRRRGHQQENVGISQQQQQQQEQKASQQHRHDHGDGDEDTNFTDTELHTLKIENDVLFEHLIREKDEIHQVAKKISEIGYLNQTLTEHLSEQLEKIEEIGSSSVTATEYIRQGNELLLEAINTKATVQFWMLFILIVLTLSLHFLDWFYP</sequence>
<evidence type="ECO:0000256" key="3">
    <source>
        <dbReference type="ARBA" id="ARBA00022448"/>
    </source>
</evidence>
<evidence type="ECO:0000256" key="8">
    <source>
        <dbReference type="ARBA" id="ARBA00023136"/>
    </source>
</evidence>
<dbReference type="InterPro" id="IPR024790">
    <property type="entry name" value="APC4_long_dom"/>
</dbReference>
<dbReference type="WBParaSite" id="TREG1_109730.1">
    <property type="protein sequence ID" value="TREG1_109730.1"/>
    <property type="gene ID" value="TREG1_109730"/>
</dbReference>
<dbReference type="GO" id="GO:0005783">
    <property type="term" value="C:endoplasmic reticulum"/>
    <property type="evidence" value="ECO:0007669"/>
    <property type="project" value="TreeGrafter"/>
</dbReference>
<dbReference type="AlphaFoldDB" id="A0AA85INB9"/>
<evidence type="ECO:0000256" key="7">
    <source>
        <dbReference type="ARBA" id="ARBA00023054"/>
    </source>
</evidence>
<dbReference type="GO" id="GO:0031201">
    <property type="term" value="C:SNARE complex"/>
    <property type="evidence" value="ECO:0007669"/>
    <property type="project" value="TreeGrafter"/>
</dbReference>
<evidence type="ECO:0000313" key="13">
    <source>
        <dbReference type="WBParaSite" id="TREG1_109730.1"/>
    </source>
</evidence>
<keyword evidence="8 10" id="KW-0472">Membrane</keyword>
<keyword evidence="4 10" id="KW-0812">Transmembrane</keyword>
<protein>
    <recommendedName>
        <fullName evidence="11">Anaphase-promoting complex subunit 4 long domain-containing protein</fullName>
    </recommendedName>
</protein>
<comment type="similarity">
    <text evidence="2">Belongs to the syntaxin family.</text>
</comment>
<feature type="region of interest" description="Disordered" evidence="9">
    <location>
        <begin position="565"/>
        <end position="603"/>
    </location>
</feature>
<evidence type="ECO:0000256" key="4">
    <source>
        <dbReference type="ARBA" id="ARBA00022692"/>
    </source>
</evidence>
<evidence type="ECO:0000313" key="12">
    <source>
        <dbReference type="Proteomes" id="UP000050795"/>
    </source>
</evidence>
<dbReference type="GO" id="GO:0006890">
    <property type="term" value="P:retrograde vesicle-mediated transport, Golgi to endoplasmic reticulum"/>
    <property type="evidence" value="ECO:0007669"/>
    <property type="project" value="TreeGrafter"/>
</dbReference>
<feature type="transmembrane region" description="Helical" evidence="10">
    <location>
        <begin position="1003"/>
        <end position="1023"/>
    </location>
</feature>
<evidence type="ECO:0000256" key="10">
    <source>
        <dbReference type="SAM" id="Phobius"/>
    </source>
</evidence>
<evidence type="ECO:0000256" key="6">
    <source>
        <dbReference type="ARBA" id="ARBA00022989"/>
    </source>
</evidence>
<comment type="subcellular location">
    <subcellularLocation>
        <location evidence="1">Membrane</location>
        <topology evidence="1">Single-pass type IV membrane protein</topology>
    </subcellularLocation>
</comment>
<feature type="compositionally biased region" description="Gly residues" evidence="9">
    <location>
        <begin position="589"/>
        <end position="602"/>
    </location>
</feature>
<keyword evidence="7" id="KW-0175">Coiled coil</keyword>
<feature type="compositionally biased region" description="Low complexity" evidence="9">
    <location>
        <begin position="882"/>
        <end position="900"/>
    </location>
</feature>
<reference evidence="12" key="1">
    <citation type="submission" date="2022-06" db="EMBL/GenBank/DDBJ databases">
        <authorList>
            <person name="Berger JAMES D."/>
            <person name="Berger JAMES D."/>
        </authorList>
    </citation>
    <scope>NUCLEOTIDE SEQUENCE [LARGE SCALE GENOMIC DNA]</scope>
</reference>
<dbReference type="PANTHER" id="PTHR15959:SF0">
    <property type="entry name" value="SYNTAXIN-18"/>
    <property type="match status" value="1"/>
</dbReference>
<dbReference type="Gene3D" id="1.20.5.110">
    <property type="match status" value="1"/>
</dbReference>
<evidence type="ECO:0000256" key="2">
    <source>
        <dbReference type="ARBA" id="ARBA00009063"/>
    </source>
</evidence>
<keyword evidence="6 10" id="KW-1133">Transmembrane helix</keyword>
<proteinExistence type="inferred from homology"/>
<feature type="domain" description="Anaphase-promoting complex subunit 4 long" evidence="11">
    <location>
        <begin position="16"/>
        <end position="183"/>
    </location>
</feature>